<evidence type="ECO:0000256" key="1">
    <source>
        <dbReference type="ARBA" id="ARBA00004651"/>
    </source>
</evidence>
<gene>
    <name evidence="9" type="ORF">GCM10009727_19210</name>
</gene>
<feature type="transmembrane region" description="Helical" evidence="7">
    <location>
        <begin position="304"/>
        <end position="321"/>
    </location>
</feature>
<evidence type="ECO:0000256" key="4">
    <source>
        <dbReference type="ARBA" id="ARBA00022692"/>
    </source>
</evidence>
<dbReference type="PANTHER" id="PTHR23517:SF2">
    <property type="entry name" value="MULTIDRUG RESISTANCE PROTEIN MDTH"/>
    <property type="match status" value="1"/>
</dbReference>
<feature type="transmembrane region" description="Helical" evidence="7">
    <location>
        <begin position="270"/>
        <end position="292"/>
    </location>
</feature>
<dbReference type="PANTHER" id="PTHR23517">
    <property type="entry name" value="RESISTANCE PROTEIN MDTM, PUTATIVE-RELATED-RELATED"/>
    <property type="match status" value="1"/>
</dbReference>
<name>A0ABP5K8P0_9ACTN</name>
<feature type="transmembrane region" description="Helical" evidence="7">
    <location>
        <begin position="30"/>
        <end position="53"/>
    </location>
</feature>
<keyword evidence="6 7" id="KW-0472">Membrane</keyword>
<evidence type="ECO:0000256" key="7">
    <source>
        <dbReference type="SAM" id="Phobius"/>
    </source>
</evidence>
<feature type="transmembrane region" description="Helical" evidence="7">
    <location>
        <begin position="96"/>
        <end position="114"/>
    </location>
</feature>
<evidence type="ECO:0000256" key="5">
    <source>
        <dbReference type="ARBA" id="ARBA00022989"/>
    </source>
</evidence>
<organism evidence="9 10">
    <name type="scientific">Actinomadura napierensis</name>
    <dbReference type="NCBI Taxonomy" id="267854"/>
    <lineage>
        <taxon>Bacteria</taxon>
        <taxon>Bacillati</taxon>
        <taxon>Actinomycetota</taxon>
        <taxon>Actinomycetes</taxon>
        <taxon>Streptosporangiales</taxon>
        <taxon>Thermomonosporaceae</taxon>
        <taxon>Actinomadura</taxon>
    </lineage>
</organism>
<dbReference type="InterPro" id="IPR001958">
    <property type="entry name" value="Tet-R_TetA/multi-R_MdtG-like"/>
</dbReference>
<dbReference type="EMBL" id="BAAAMR010000012">
    <property type="protein sequence ID" value="GAA2128528.1"/>
    <property type="molecule type" value="Genomic_DNA"/>
</dbReference>
<sequence length="434" mass="44086">MNVSAKRLVRGAAGGTFRVPRFVPVLPRPVWVVLAADAASAAGSGLTLPFLLVYLHTVRGLDVRWAGLAVSAVAFAGLLGNPAGGQLADRAGARNALVAGLVVAAAGSAALVGAGSVPAAFVACGLLGLGAAIIWPAQDALLGGLAAPEQRSTVFAVRHATMNFGLALGAAMSGLLADLSSAASFQRLYLLDALSFLLLIPVLTLCRGLARRPPANIDEADDGTRGFRHAIADRPFRWIWVWVSLAVAAGAAQFHAAFPAYATGEGGLTAGGLGIVYAANCVTVLAVQLPVLKIMAGRRRTHGMALVCLCWAAAWGLTLLADGRLVVFALAMVVFAVGETFLSPTVAPLVNDLAPAHSRGRYNGLHALAYTTGFIVGPAACGLAFAGGAAAAFLVGCVALLAVAAALTQRVERLLPAGLDLGRSGAPRPEEGST</sequence>
<keyword evidence="10" id="KW-1185">Reference proteome</keyword>
<dbReference type="InterPro" id="IPR020846">
    <property type="entry name" value="MFS_dom"/>
</dbReference>
<feature type="domain" description="Major facilitator superfamily (MFS) profile" evidence="8">
    <location>
        <begin position="29"/>
        <end position="414"/>
    </location>
</feature>
<dbReference type="RefSeq" id="WP_344263789.1">
    <property type="nucleotide sequence ID" value="NZ_BAAAMR010000012.1"/>
</dbReference>
<feature type="transmembrane region" description="Helical" evidence="7">
    <location>
        <begin position="362"/>
        <end position="380"/>
    </location>
</feature>
<evidence type="ECO:0000256" key="2">
    <source>
        <dbReference type="ARBA" id="ARBA00022448"/>
    </source>
</evidence>
<dbReference type="PROSITE" id="PS50850">
    <property type="entry name" value="MFS"/>
    <property type="match status" value="1"/>
</dbReference>
<feature type="transmembrane region" description="Helical" evidence="7">
    <location>
        <begin position="238"/>
        <end position="258"/>
    </location>
</feature>
<dbReference type="InterPro" id="IPR050171">
    <property type="entry name" value="MFS_Transporters"/>
</dbReference>
<keyword evidence="4 7" id="KW-0812">Transmembrane</keyword>
<protein>
    <submittedName>
        <fullName evidence="9">MFS transporter</fullName>
    </submittedName>
</protein>
<feature type="transmembrane region" description="Helical" evidence="7">
    <location>
        <begin position="327"/>
        <end position="350"/>
    </location>
</feature>
<evidence type="ECO:0000259" key="8">
    <source>
        <dbReference type="PROSITE" id="PS50850"/>
    </source>
</evidence>
<dbReference type="Gene3D" id="1.20.1250.20">
    <property type="entry name" value="MFS general substrate transporter like domains"/>
    <property type="match status" value="1"/>
</dbReference>
<dbReference type="SUPFAM" id="SSF103473">
    <property type="entry name" value="MFS general substrate transporter"/>
    <property type="match status" value="1"/>
</dbReference>
<dbReference type="Proteomes" id="UP001501020">
    <property type="component" value="Unassembled WGS sequence"/>
</dbReference>
<reference evidence="10" key="1">
    <citation type="journal article" date="2019" name="Int. J. Syst. Evol. Microbiol.">
        <title>The Global Catalogue of Microorganisms (GCM) 10K type strain sequencing project: providing services to taxonomists for standard genome sequencing and annotation.</title>
        <authorList>
            <consortium name="The Broad Institute Genomics Platform"/>
            <consortium name="The Broad Institute Genome Sequencing Center for Infectious Disease"/>
            <person name="Wu L."/>
            <person name="Ma J."/>
        </authorList>
    </citation>
    <scope>NUCLEOTIDE SEQUENCE [LARGE SCALE GENOMIC DNA]</scope>
    <source>
        <strain evidence="10">JCM 13850</strain>
    </source>
</reference>
<feature type="transmembrane region" description="Helical" evidence="7">
    <location>
        <begin position="188"/>
        <end position="206"/>
    </location>
</feature>
<feature type="transmembrane region" description="Helical" evidence="7">
    <location>
        <begin position="120"/>
        <end position="142"/>
    </location>
</feature>
<dbReference type="Pfam" id="PF07690">
    <property type="entry name" value="MFS_1"/>
    <property type="match status" value="1"/>
</dbReference>
<feature type="transmembrane region" description="Helical" evidence="7">
    <location>
        <begin position="154"/>
        <end position="176"/>
    </location>
</feature>
<keyword evidence="3" id="KW-1003">Cell membrane</keyword>
<dbReference type="PRINTS" id="PR01035">
    <property type="entry name" value="TCRTETA"/>
</dbReference>
<comment type="caution">
    <text evidence="9">The sequence shown here is derived from an EMBL/GenBank/DDBJ whole genome shotgun (WGS) entry which is preliminary data.</text>
</comment>
<proteinExistence type="predicted"/>
<feature type="transmembrane region" description="Helical" evidence="7">
    <location>
        <begin position="65"/>
        <end position="84"/>
    </location>
</feature>
<accession>A0ABP5K8P0</accession>
<keyword evidence="5 7" id="KW-1133">Transmembrane helix</keyword>
<dbReference type="InterPro" id="IPR036259">
    <property type="entry name" value="MFS_trans_sf"/>
</dbReference>
<evidence type="ECO:0000313" key="9">
    <source>
        <dbReference type="EMBL" id="GAA2128528.1"/>
    </source>
</evidence>
<dbReference type="InterPro" id="IPR011701">
    <property type="entry name" value="MFS"/>
</dbReference>
<feature type="transmembrane region" description="Helical" evidence="7">
    <location>
        <begin position="386"/>
        <end position="407"/>
    </location>
</feature>
<comment type="subcellular location">
    <subcellularLocation>
        <location evidence="1">Cell membrane</location>
        <topology evidence="1">Multi-pass membrane protein</topology>
    </subcellularLocation>
</comment>
<evidence type="ECO:0000256" key="6">
    <source>
        <dbReference type="ARBA" id="ARBA00023136"/>
    </source>
</evidence>
<evidence type="ECO:0000256" key="3">
    <source>
        <dbReference type="ARBA" id="ARBA00022475"/>
    </source>
</evidence>
<evidence type="ECO:0000313" key="10">
    <source>
        <dbReference type="Proteomes" id="UP001501020"/>
    </source>
</evidence>
<keyword evidence="2" id="KW-0813">Transport</keyword>